<organism evidence="2 3">
    <name type="scientific">Sulfitobacter profundi</name>
    <dbReference type="NCBI Taxonomy" id="2679961"/>
    <lineage>
        <taxon>Bacteria</taxon>
        <taxon>Pseudomonadati</taxon>
        <taxon>Pseudomonadota</taxon>
        <taxon>Alphaproteobacteria</taxon>
        <taxon>Rhodobacterales</taxon>
        <taxon>Roseobacteraceae</taxon>
        <taxon>Sulfitobacter</taxon>
    </lineage>
</organism>
<comment type="caution">
    <text evidence="2">The sequence shown here is derived from an EMBL/GenBank/DDBJ whole genome shotgun (WGS) entry which is preliminary data.</text>
</comment>
<dbReference type="Proteomes" id="UP001596403">
    <property type="component" value="Unassembled WGS sequence"/>
</dbReference>
<protein>
    <submittedName>
        <fullName evidence="2">ROK family protein</fullName>
    </submittedName>
</protein>
<dbReference type="RefSeq" id="WP_386284250.1">
    <property type="nucleotide sequence ID" value="NZ_JBHSWA010000003.1"/>
</dbReference>
<dbReference type="PANTHER" id="PTHR11365">
    <property type="entry name" value="5-OXOPROLINASE RELATED"/>
    <property type="match status" value="1"/>
</dbReference>
<proteinExistence type="predicted"/>
<evidence type="ECO:0000259" key="1">
    <source>
        <dbReference type="Pfam" id="PF05378"/>
    </source>
</evidence>
<dbReference type="InterPro" id="IPR008040">
    <property type="entry name" value="Hydant_A_N"/>
</dbReference>
<dbReference type="InterPro" id="IPR043129">
    <property type="entry name" value="ATPase_NBD"/>
</dbReference>
<feature type="domain" description="Hydantoinase/oxoprolinase N-terminal" evidence="1">
    <location>
        <begin position="3"/>
        <end position="77"/>
    </location>
</feature>
<dbReference type="Pfam" id="PF05378">
    <property type="entry name" value="Hydant_A_N"/>
    <property type="match status" value="1"/>
</dbReference>
<dbReference type="SUPFAM" id="SSF53067">
    <property type="entry name" value="Actin-like ATPase domain"/>
    <property type="match status" value="1"/>
</dbReference>
<dbReference type="EMBL" id="JBHSWA010000003">
    <property type="protein sequence ID" value="MFC6643358.1"/>
    <property type="molecule type" value="Genomic_DNA"/>
</dbReference>
<keyword evidence="3" id="KW-1185">Reference proteome</keyword>
<accession>A0ABW1Z5E3</accession>
<dbReference type="PANTHER" id="PTHR11365:SF10">
    <property type="entry name" value="HYDANTOINASE_OXOPROLINASE"/>
    <property type="match status" value="1"/>
</dbReference>
<sequence>MKRIGIDVGGTNTDAALLDGDRVLASVKTFTTADVTSGVRTALNDLLAQAGDAAQDTIAVMIGTTHFTNAVVERRNQAAPQRSA</sequence>
<gene>
    <name evidence="2" type="ORF">ACFQAU_18300</name>
</gene>
<reference evidence="3" key="1">
    <citation type="journal article" date="2019" name="Int. J. Syst. Evol. Microbiol.">
        <title>The Global Catalogue of Microorganisms (GCM) 10K type strain sequencing project: providing services to taxonomists for standard genome sequencing and annotation.</title>
        <authorList>
            <consortium name="The Broad Institute Genomics Platform"/>
            <consortium name="The Broad Institute Genome Sequencing Center for Infectious Disease"/>
            <person name="Wu L."/>
            <person name="Ma J."/>
        </authorList>
    </citation>
    <scope>NUCLEOTIDE SEQUENCE [LARGE SCALE GENOMIC DNA]</scope>
    <source>
        <strain evidence="3">NBRC 111368</strain>
    </source>
</reference>
<evidence type="ECO:0000313" key="3">
    <source>
        <dbReference type="Proteomes" id="UP001596403"/>
    </source>
</evidence>
<dbReference type="InterPro" id="IPR045079">
    <property type="entry name" value="Oxoprolinase-like"/>
</dbReference>
<name>A0ABW1Z5E3_9RHOB</name>
<dbReference type="Gene3D" id="3.30.420.40">
    <property type="match status" value="1"/>
</dbReference>
<evidence type="ECO:0000313" key="2">
    <source>
        <dbReference type="EMBL" id="MFC6643358.1"/>
    </source>
</evidence>